<dbReference type="GO" id="GO:0000981">
    <property type="term" value="F:DNA-binding transcription factor activity, RNA polymerase II-specific"/>
    <property type="evidence" value="ECO:0007669"/>
    <property type="project" value="TreeGrafter"/>
</dbReference>
<dbReference type="GO" id="GO:0045944">
    <property type="term" value="P:positive regulation of transcription by RNA polymerase II"/>
    <property type="evidence" value="ECO:0007669"/>
    <property type="project" value="InterPro"/>
</dbReference>
<evidence type="ECO:0000313" key="1">
    <source>
        <dbReference type="EMBL" id="JAP79020.1"/>
    </source>
</evidence>
<protein>
    <submittedName>
        <fullName evidence="1">Zinc finger, c2h2 type domain containing protein</fullName>
    </submittedName>
</protein>
<name>A0A131YKQ4_RHIAP</name>
<dbReference type="PANTHER" id="PTHR46664:SF1">
    <property type="entry name" value="ATM INTERACTOR"/>
    <property type="match status" value="1"/>
</dbReference>
<dbReference type="PANTHER" id="PTHR46664">
    <property type="entry name" value="ATM INTERACTOR"/>
    <property type="match status" value="1"/>
</dbReference>
<dbReference type="InterPro" id="IPR055303">
    <property type="entry name" value="ATMIN"/>
</dbReference>
<dbReference type="AlphaFoldDB" id="A0A131YKQ4"/>
<dbReference type="GO" id="GO:0005634">
    <property type="term" value="C:nucleus"/>
    <property type="evidence" value="ECO:0007669"/>
    <property type="project" value="TreeGrafter"/>
</dbReference>
<accession>A0A131YKQ4</accession>
<sequence>MKQKTGTGVALPNAPKRFRCTVGSCCSMDGQAKLFSSQKLLNQHFFKVHAEKKYSCSKCGKKFGADWLSKHHEATCGTSWLCSCGASYQNREALLTHARRRSHALPFERKRGDACKQKTAHAQPLQTIILPVATQVIVVIPDPNEKTAGSKDTLVQNTTKAPSQWRSIVPKSNHLGDLPSCGLDINSGGLSLGKVHQSSQTTVSCRCKRTKDSCIQACSNDGSRRDASEFVNLPPKACKRSRAMKTTVHTQTSDSDGQLRSVQPLLSKGVNKKTHQGCSIQTQTTESAFTDKAQKARVKSPCLRPEPDKLDKEIATSELLCDFDQLLFNGCAAPAKEWMDLFSRSSSSTQTLEPDALLKDLSSSYSPSRSLFLDGPRQNFAQMELPDVPLQQHWSIISEKPTMMPDLGSICESEEANCLEDSLRDVNHILSSQTQTDNHFDSLLIENMQQTAAQTDFPPSSHTETQTNEDVSFEGTDVLHMETQTSGFLFCDFESVDIETQTPWKNIDFNLDDFVVDSSFTEKKDAESQIEYHQFLASWPCMKMPDGESFKDSNNMHTQTGGLI</sequence>
<proteinExistence type="predicted"/>
<reference evidence="1" key="1">
    <citation type="journal article" date="2016" name="Ticks Tick Borne Dis.">
        <title>De novo assembly and annotation of the salivary gland transcriptome of Rhipicephalus appendiculatus male and female ticks during blood feeding.</title>
        <authorList>
            <person name="de Castro M.H."/>
            <person name="de Klerk D."/>
            <person name="Pienaar R."/>
            <person name="Latif A.A."/>
            <person name="Rees D.J."/>
            <person name="Mans B.J."/>
        </authorList>
    </citation>
    <scope>NUCLEOTIDE SEQUENCE</scope>
    <source>
        <tissue evidence="1">Salivary glands</tissue>
    </source>
</reference>
<dbReference type="GO" id="GO:0000976">
    <property type="term" value="F:transcription cis-regulatory region binding"/>
    <property type="evidence" value="ECO:0007669"/>
    <property type="project" value="InterPro"/>
</dbReference>
<dbReference type="EMBL" id="GEDV01009537">
    <property type="protein sequence ID" value="JAP79020.1"/>
    <property type="molecule type" value="Transcribed_RNA"/>
</dbReference>
<organism evidence="1">
    <name type="scientific">Rhipicephalus appendiculatus</name>
    <name type="common">Brown ear tick</name>
    <dbReference type="NCBI Taxonomy" id="34631"/>
    <lineage>
        <taxon>Eukaryota</taxon>
        <taxon>Metazoa</taxon>
        <taxon>Ecdysozoa</taxon>
        <taxon>Arthropoda</taxon>
        <taxon>Chelicerata</taxon>
        <taxon>Arachnida</taxon>
        <taxon>Acari</taxon>
        <taxon>Parasitiformes</taxon>
        <taxon>Ixodida</taxon>
        <taxon>Ixodoidea</taxon>
        <taxon>Ixodidae</taxon>
        <taxon>Rhipicephalinae</taxon>
        <taxon>Rhipicephalus</taxon>
        <taxon>Rhipicephalus</taxon>
    </lineage>
</organism>